<dbReference type="Pfam" id="PF13723">
    <property type="entry name" value="Ketoacyl-synt_2"/>
    <property type="match status" value="1"/>
</dbReference>
<accession>A0A316AL85</accession>
<name>A0A316AL85_9BACT</name>
<dbReference type="Proteomes" id="UP000245880">
    <property type="component" value="Unassembled WGS sequence"/>
</dbReference>
<dbReference type="Gene3D" id="3.40.47.10">
    <property type="match status" value="1"/>
</dbReference>
<gene>
    <name evidence="2" type="ORF">CLV98_104425</name>
</gene>
<protein>
    <submittedName>
        <fullName evidence="2">Beta-ketoacyl synthase-like protein</fullName>
    </submittedName>
</protein>
<evidence type="ECO:0000313" key="2">
    <source>
        <dbReference type="EMBL" id="PWJ58565.1"/>
    </source>
</evidence>
<sequence>MHYIKAASSITHQPSFQQKGFAADLSPLSVAGEVIAPNYKEYIEGALLRRMGKILRMSVAAAKDVILQADAGQPNSIVVGTGLGCLLETEKFLTNTLTLTGMLPPTAFIQSTHNTIAGQISLILENHGYNMTHTQNTLSFEHALIDARLLLDEGQELVLVGAADESIPFLEEVSRNLLTASLPVLTSGASFFMLDTRVAEATVAIIDVKVHFGAEDRGAIVFDFLKEHDLSYPAIDLLMTPLSMQQQGLDSFGKVFAGTRQHTYLDYSGLYPSASAFGFHMAIDMMQMDRRIGYTLIINNLSANSLGLILLKNCEA</sequence>
<dbReference type="EMBL" id="QGDT01000004">
    <property type="protein sequence ID" value="PWJ58565.1"/>
    <property type="molecule type" value="Genomic_DNA"/>
</dbReference>
<comment type="caution">
    <text evidence="2">The sequence shown here is derived from an EMBL/GenBank/DDBJ whole genome shotgun (WGS) entry which is preliminary data.</text>
</comment>
<organism evidence="2 3">
    <name type="scientific">Dyadobacter jejuensis</name>
    <dbReference type="NCBI Taxonomy" id="1082580"/>
    <lineage>
        <taxon>Bacteria</taxon>
        <taxon>Pseudomonadati</taxon>
        <taxon>Bacteroidota</taxon>
        <taxon>Cytophagia</taxon>
        <taxon>Cytophagales</taxon>
        <taxon>Spirosomataceae</taxon>
        <taxon>Dyadobacter</taxon>
    </lineage>
</organism>
<dbReference type="AlphaFoldDB" id="A0A316AL85"/>
<dbReference type="InterPro" id="IPR014030">
    <property type="entry name" value="Ketoacyl_synth_N"/>
</dbReference>
<reference evidence="2 3" key="1">
    <citation type="submission" date="2018-03" db="EMBL/GenBank/DDBJ databases">
        <title>Genomic Encyclopedia of Archaeal and Bacterial Type Strains, Phase II (KMG-II): from individual species to whole genera.</title>
        <authorList>
            <person name="Goeker M."/>
        </authorList>
    </citation>
    <scope>NUCLEOTIDE SEQUENCE [LARGE SCALE GENOMIC DNA]</scope>
    <source>
        <strain evidence="2 3">DSM 100346</strain>
    </source>
</reference>
<dbReference type="OrthoDB" id="1404523at2"/>
<proteinExistence type="predicted"/>
<dbReference type="SUPFAM" id="SSF53901">
    <property type="entry name" value="Thiolase-like"/>
    <property type="match status" value="1"/>
</dbReference>
<evidence type="ECO:0000259" key="1">
    <source>
        <dbReference type="Pfam" id="PF13723"/>
    </source>
</evidence>
<dbReference type="InterPro" id="IPR016039">
    <property type="entry name" value="Thiolase-like"/>
</dbReference>
<feature type="domain" description="Beta-ketoacyl synthase-like N-terminal" evidence="1">
    <location>
        <begin position="47"/>
        <end position="168"/>
    </location>
</feature>
<dbReference type="GO" id="GO:0016746">
    <property type="term" value="F:acyltransferase activity"/>
    <property type="evidence" value="ECO:0007669"/>
    <property type="project" value="InterPro"/>
</dbReference>
<evidence type="ECO:0000313" key="3">
    <source>
        <dbReference type="Proteomes" id="UP000245880"/>
    </source>
</evidence>
<dbReference type="RefSeq" id="WP_109674395.1">
    <property type="nucleotide sequence ID" value="NZ_QGDT01000004.1"/>
</dbReference>
<keyword evidence="3" id="KW-1185">Reference proteome</keyword>